<keyword evidence="1" id="KW-0812">Transmembrane</keyword>
<proteinExistence type="predicted"/>
<evidence type="ECO:0000313" key="3">
    <source>
        <dbReference type="Proteomes" id="UP001148786"/>
    </source>
</evidence>
<accession>A0A9W8JSC3</accession>
<evidence type="ECO:0000256" key="1">
    <source>
        <dbReference type="SAM" id="Phobius"/>
    </source>
</evidence>
<name>A0A9W8JSC3_9AGAR</name>
<protein>
    <submittedName>
        <fullName evidence="2">Uncharacterized protein</fullName>
    </submittedName>
</protein>
<feature type="transmembrane region" description="Helical" evidence="1">
    <location>
        <begin position="22"/>
        <end position="43"/>
    </location>
</feature>
<dbReference type="AlphaFoldDB" id="A0A9W8JSC3"/>
<keyword evidence="1" id="KW-1133">Transmembrane helix</keyword>
<organism evidence="2 3">
    <name type="scientific">Agrocybe chaxingu</name>
    <dbReference type="NCBI Taxonomy" id="84603"/>
    <lineage>
        <taxon>Eukaryota</taxon>
        <taxon>Fungi</taxon>
        <taxon>Dikarya</taxon>
        <taxon>Basidiomycota</taxon>
        <taxon>Agaricomycotina</taxon>
        <taxon>Agaricomycetes</taxon>
        <taxon>Agaricomycetidae</taxon>
        <taxon>Agaricales</taxon>
        <taxon>Agaricineae</taxon>
        <taxon>Strophariaceae</taxon>
        <taxon>Agrocybe</taxon>
    </lineage>
</organism>
<evidence type="ECO:0000313" key="2">
    <source>
        <dbReference type="EMBL" id="KAJ3501092.1"/>
    </source>
</evidence>
<comment type="caution">
    <text evidence="2">The sequence shown here is derived from an EMBL/GenBank/DDBJ whole genome shotgun (WGS) entry which is preliminary data.</text>
</comment>
<keyword evidence="3" id="KW-1185">Reference proteome</keyword>
<dbReference type="Proteomes" id="UP001148786">
    <property type="component" value="Unassembled WGS sequence"/>
</dbReference>
<gene>
    <name evidence="2" type="ORF">NLJ89_g9495</name>
</gene>
<dbReference type="EMBL" id="JANKHO010001492">
    <property type="protein sequence ID" value="KAJ3501092.1"/>
    <property type="molecule type" value="Genomic_DNA"/>
</dbReference>
<dbReference type="OrthoDB" id="3196762at2759"/>
<keyword evidence="1" id="KW-0472">Membrane</keyword>
<reference evidence="2" key="1">
    <citation type="submission" date="2022-07" db="EMBL/GenBank/DDBJ databases">
        <title>Genome Sequence of Agrocybe chaxingu.</title>
        <authorList>
            <person name="Buettner E."/>
        </authorList>
    </citation>
    <scope>NUCLEOTIDE SEQUENCE</scope>
    <source>
        <strain evidence="2">MP-N11</strain>
    </source>
</reference>
<sequence>MLVVSDEEASQVIVPAPVAYELWNILTVGFLFIIDSIAFGIMVDITTRGPLSTTLIQERVGVHKWNMKIQIGQSTVLGTELLVLGTMLAICWLGRMRVAEREEELQEEIDYGMAESPRKV</sequence>